<evidence type="ECO:0000313" key="1">
    <source>
        <dbReference type="EMBL" id="KAG0572381.1"/>
    </source>
</evidence>
<proteinExistence type="predicted"/>
<reference evidence="1" key="1">
    <citation type="submission" date="2020-06" db="EMBL/GenBank/DDBJ databases">
        <title>WGS assembly of Ceratodon purpureus strain R40.</title>
        <authorList>
            <person name="Carey S.B."/>
            <person name="Jenkins J."/>
            <person name="Shu S."/>
            <person name="Lovell J.T."/>
            <person name="Sreedasyam A."/>
            <person name="Maumus F."/>
            <person name="Tiley G.P."/>
            <person name="Fernandez-Pozo N."/>
            <person name="Barry K."/>
            <person name="Chen C."/>
            <person name="Wang M."/>
            <person name="Lipzen A."/>
            <person name="Daum C."/>
            <person name="Saski C.A."/>
            <person name="Payton A.C."/>
            <person name="Mcbreen J.C."/>
            <person name="Conrad R.E."/>
            <person name="Kollar L.M."/>
            <person name="Olsson S."/>
            <person name="Huttunen S."/>
            <person name="Landis J.B."/>
            <person name="Wickett N.J."/>
            <person name="Johnson M.G."/>
            <person name="Rensing S.A."/>
            <person name="Grimwood J."/>
            <person name="Schmutz J."/>
            <person name="Mcdaniel S.F."/>
        </authorList>
    </citation>
    <scope>NUCLEOTIDE SEQUENCE</scope>
    <source>
        <strain evidence="1">R40</strain>
    </source>
</reference>
<dbReference type="AlphaFoldDB" id="A0A8T0HNK0"/>
<dbReference type="EMBL" id="CM026426">
    <property type="protein sequence ID" value="KAG0572381.1"/>
    <property type="molecule type" value="Genomic_DNA"/>
</dbReference>
<sequence>MYILSAGSNISFIRFPQLFALLQRRLSSEQRTALKNCYIQYEDLPQMEFQYVSVTVFSGSDAFRMLICNKDCDHARSV</sequence>
<keyword evidence="2" id="KW-1185">Reference proteome</keyword>
<organism evidence="1 2">
    <name type="scientific">Ceratodon purpureus</name>
    <name type="common">Fire moss</name>
    <name type="synonym">Dicranum purpureum</name>
    <dbReference type="NCBI Taxonomy" id="3225"/>
    <lineage>
        <taxon>Eukaryota</taxon>
        <taxon>Viridiplantae</taxon>
        <taxon>Streptophyta</taxon>
        <taxon>Embryophyta</taxon>
        <taxon>Bryophyta</taxon>
        <taxon>Bryophytina</taxon>
        <taxon>Bryopsida</taxon>
        <taxon>Dicranidae</taxon>
        <taxon>Pseudoditrichales</taxon>
        <taxon>Ditrichaceae</taxon>
        <taxon>Ceratodon</taxon>
    </lineage>
</organism>
<comment type="caution">
    <text evidence="1">The sequence shown here is derived from an EMBL/GenBank/DDBJ whole genome shotgun (WGS) entry which is preliminary data.</text>
</comment>
<evidence type="ECO:0000313" key="2">
    <source>
        <dbReference type="Proteomes" id="UP000822688"/>
    </source>
</evidence>
<accession>A0A8T0HNK0</accession>
<name>A0A8T0HNK0_CERPU</name>
<gene>
    <name evidence="1" type="ORF">KC19_VG090500</name>
</gene>
<dbReference type="Proteomes" id="UP000822688">
    <property type="component" value="Chromosome V"/>
</dbReference>
<protein>
    <submittedName>
        <fullName evidence="1">Uncharacterized protein</fullName>
    </submittedName>
</protein>